<dbReference type="KEGG" id="acp:A2cp1_2594"/>
<dbReference type="AlphaFoldDB" id="B8JD82"/>
<dbReference type="Pfam" id="PF01312">
    <property type="entry name" value="Bac_export_2"/>
    <property type="match status" value="1"/>
</dbReference>
<feature type="transmembrane region" description="Helical" evidence="3">
    <location>
        <begin position="179"/>
        <end position="207"/>
    </location>
</feature>
<dbReference type="Gene3D" id="6.10.250.2080">
    <property type="match status" value="1"/>
</dbReference>
<evidence type="ECO:0000256" key="3">
    <source>
        <dbReference type="SAM" id="Phobius"/>
    </source>
</evidence>
<evidence type="ECO:0000313" key="4">
    <source>
        <dbReference type="EMBL" id="ACL65931.1"/>
    </source>
</evidence>
<dbReference type="Proteomes" id="UP000007089">
    <property type="component" value="Chromosome"/>
</dbReference>
<dbReference type="EMBL" id="CP001359">
    <property type="protein sequence ID" value="ACL65931.1"/>
    <property type="molecule type" value="Genomic_DNA"/>
</dbReference>
<dbReference type="GO" id="GO:0009306">
    <property type="term" value="P:protein secretion"/>
    <property type="evidence" value="ECO:0007669"/>
    <property type="project" value="InterPro"/>
</dbReference>
<accession>B8JD82</accession>
<dbReference type="HOGENOM" id="CLU_041013_1_2_7"/>
<gene>
    <name evidence="4" type="ordered locus">A2cp1_2594</name>
</gene>
<evidence type="ECO:0000313" key="5">
    <source>
        <dbReference type="Proteomes" id="UP000007089"/>
    </source>
</evidence>
<protein>
    <submittedName>
        <fullName evidence="4">Type III secretion exporter</fullName>
    </submittedName>
</protein>
<reference evidence="4" key="1">
    <citation type="submission" date="2009-01" db="EMBL/GenBank/DDBJ databases">
        <title>Complete sequence of Anaeromyxobacter dehalogenans 2CP-1.</title>
        <authorList>
            <consortium name="US DOE Joint Genome Institute"/>
            <person name="Lucas S."/>
            <person name="Copeland A."/>
            <person name="Lapidus A."/>
            <person name="Glavina del Rio T."/>
            <person name="Dalin E."/>
            <person name="Tice H."/>
            <person name="Bruce D."/>
            <person name="Goodwin L."/>
            <person name="Pitluck S."/>
            <person name="Saunders E."/>
            <person name="Brettin T."/>
            <person name="Detter J.C."/>
            <person name="Han C."/>
            <person name="Larimer F."/>
            <person name="Land M."/>
            <person name="Hauser L."/>
            <person name="Kyrpides N."/>
            <person name="Ovchinnikova G."/>
            <person name="Beliaev A.S."/>
            <person name="Richardson P."/>
        </authorList>
    </citation>
    <scope>NUCLEOTIDE SEQUENCE</scope>
    <source>
        <strain evidence="4">2CP-1</strain>
    </source>
</reference>
<dbReference type="InterPro" id="IPR006135">
    <property type="entry name" value="T3SS_substrate_exporter"/>
</dbReference>
<dbReference type="SUPFAM" id="SSF160544">
    <property type="entry name" value="EscU C-terminal domain-like"/>
    <property type="match status" value="1"/>
</dbReference>
<comment type="similarity">
    <text evidence="1">Belongs to the type III secretion exporter family.</text>
</comment>
<name>B8JD82_ANAD2</name>
<organism evidence="4 5">
    <name type="scientific">Anaeromyxobacter dehalogenans (strain ATCC BAA-258 / DSM 21875 / 2CP-1)</name>
    <dbReference type="NCBI Taxonomy" id="455488"/>
    <lineage>
        <taxon>Bacteria</taxon>
        <taxon>Pseudomonadati</taxon>
        <taxon>Myxococcota</taxon>
        <taxon>Myxococcia</taxon>
        <taxon>Myxococcales</taxon>
        <taxon>Cystobacterineae</taxon>
        <taxon>Anaeromyxobacteraceae</taxon>
        <taxon>Anaeromyxobacter</taxon>
    </lineage>
</organism>
<keyword evidence="5" id="KW-1185">Reference proteome</keyword>
<dbReference type="GO" id="GO:0005886">
    <property type="term" value="C:plasma membrane"/>
    <property type="evidence" value="ECO:0007669"/>
    <property type="project" value="TreeGrafter"/>
</dbReference>
<dbReference type="InterPro" id="IPR029025">
    <property type="entry name" value="T3SS_substrate_exporter_C"/>
</dbReference>
<dbReference type="Gene3D" id="3.40.1690.10">
    <property type="entry name" value="secretion proteins EscU"/>
    <property type="match status" value="1"/>
</dbReference>
<keyword evidence="3" id="KW-0472">Membrane</keyword>
<dbReference type="PRINTS" id="PR00950">
    <property type="entry name" value="TYPE3IMSPROT"/>
</dbReference>
<sequence>MADAEDQENRTEPASAQRLARARDEGQVPLGHDAALAAGLAGAALALGAQARALGGGLSELMRQAAASVDRTPFSSLPALALRPASAALAVCAAAALAGAAATLAQTRGGFWPRLAAPDPSRLLQPGRLLRPLSRDFLLDLALALAKVAALGAAAWTAARDGLARLPALLGAAPGEQLAMVFALVARVALPVLLAAAALAAAELGLARWRFARKHRMTKDEAKREVKEDEGDPLVRGQRRRRHRELLRNQARLEVPRADALVVNPTHVAVALRYRRDEGRAPRVTAKGKGELARQMRALAREHGVPVVQDVPLARLLYRKVKVGREIPAQTYKAVAAVLAFVYRAAGRRDGGARA</sequence>
<evidence type="ECO:0000256" key="2">
    <source>
        <dbReference type="SAM" id="MobiDB-lite"/>
    </source>
</evidence>
<dbReference type="PANTHER" id="PTHR30531:SF12">
    <property type="entry name" value="FLAGELLAR BIOSYNTHETIC PROTEIN FLHB"/>
    <property type="match status" value="1"/>
</dbReference>
<keyword evidence="3" id="KW-0812">Transmembrane</keyword>
<feature type="region of interest" description="Disordered" evidence="2">
    <location>
        <begin position="1"/>
        <end position="25"/>
    </location>
</feature>
<feature type="transmembrane region" description="Helical" evidence="3">
    <location>
        <begin position="137"/>
        <end position="159"/>
    </location>
</feature>
<proteinExistence type="inferred from homology"/>
<dbReference type="RefSeq" id="WP_012633717.1">
    <property type="nucleotide sequence ID" value="NC_011891.1"/>
</dbReference>
<evidence type="ECO:0000256" key="1">
    <source>
        <dbReference type="ARBA" id="ARBA00010690"/>
    </source>
</evidence>
<keyword evidence="3" id="KW-1133">Transmembrane helix</keyword>
<dbReference type="PANTHER" id="PTHR30531">
    <property type="entry name" value="FLAGELLAR BIOSYNTHETIC PROTEIN FLHB"/>
    <property type="match status" value="1"/>
</dbReference>